<name>X0NYG4_PHOLE</name>
<reference evidence="2" key="1">
    <citation type="submission" date="2012-12" db="EMBL/GenBank/DDBJ databases">
        <title>Genome Sequence of Photobacterium leiognathi lrivu.4.1.</title>
        <authorList>
            <person name="Urbanczyk H."/>
            <person name="Ogura Y."/>
            <person name="Hayashi T."/>
            <person name="Dunlap P.V."/>
        </authorList>
    </citation>
    <scope>NUCLEOTIDE SEQUENCE [LARGE SCALE GENOMIC DNA]</scope>
    <source>
        <strain evidence="2">lrivu.4.1</strain>
    </source>
</reference>
<dbReference type="HOGENOM" id="CLU_2082637_0_0_6"/>
<sequence>MLFIRYRVQDAILFGVNDPIYDLNVQKRRLNSYPISKSNNTESEVLKVGKYHKTLYWHFMSLTKAYLNQNIQQKINGLVNQSNVYTKNVKTNITDNLGKAIILFTIDQGIKKGFSFQ</sequence>
<evidence type="ECO:0000313" key="2">
    <source>
        <dbReference type="Proteomes" id="UP000030675"/>
    </source>
</evidence>
<accession>X0NYG4</accession>
<dbReference type="Proteomes" id="UP000030675">
    <property type="component" value="Unassembled WGS sequence"/>
</dbReference>
<gene>
    <name evidence="1" type="ORF">PLEI_0932</name>
</gene>
<dbReference type="EMBL" id="DF196810">
    <property type="protein sequence ID" value="GAD29284.1"/>
    <property type="molecule type" value="Genomic_DNA"/>
</dbReference>
<evidence type="ECO:0000313" key="1">
    <source>
        <dbReference type="EMBL" id="GAD29284.1"/>
    </source>
</evidence>
<protein>
    <submittedName>
        <fullName evidence="1">Uncharacterized protein</fullName>
    </submittedName>
</protein>
<dbReference type="AlphaFoldDB" id="X0NYG4"/>
<proteinExistence type="predicted"/>
<organism evidence="1 2">
    <name type="scientific">Photobacterium leiognathi lrivu.4.1</name>
    <dbReference type="NCBI Taxonomy" id="1248232"/>
    <lineage>
        <taxon>Bacteria</taxon>
        <taxon>Pseudomonadati</taxon>
        <taxon>Pseudomonadota</taxon>
        <taxon>Gammaproteobacteria</taxon>
        <taxon>Vibrionales</taxon>
        <taxon>Vibrionaceae</taxon>
        <taxon>Photobacterium</taxon>
    </lineage>
</organism>